<gene>
    <name evidence="3" type="ORF">AMORRO_LOCUS635</name>
</gene>
<dbReference type="InterPro" id="IPR043129">
    <property type="entry name" value="ATPase_NBD"/>
</dbReference>
<dbReference type="Gene3D" id="3.30.420.40">
    <property type="match status" value="1"/>
</dbReference>
<name>A0A9N8VFR6_9GLOM</name>
<dbReference type="FunFam" id="3.30.420.40:FF:000191">
    <property type="entry name" value="Retrograde regulation protein 2"/>
    <property type="match status" value="1"/>
</dbReference>
<dbReference type="Gene3D" id="3.30.420.150">
    <property type="entry name" value="Exopolyphosphatase. Domain 2"/>
    <property type="match status" value="1"/>
</dbReference>
<dbReference type="AlphaFoldDB" id="A0A9N8VFR6"/>
<dbReference type="PANTHER" id="PTHR30005:SF0">
    <property type="entry name" value="RETROGRADE REGULATION PROTEIN 2"/>
    <property type="match status" value="1"/>
</dbReference>
<accession>A0A9N8VFR6</accession>
<dbReference type="Pfam" id="PF23566">
    <property type="entry name" value="RTG2_C"/>
    <property type="match status" value="1"/>
</dbReference>
<evidence type="ECO:0000259" key="2">
    <source>
        <dbReference type="Pfam" id="PF23566"/>
    </source>
</evidence>
<dbReference type="Proteomes" id="UP000789342">
    <property type="component" value="Unassembled WGS sequence"/>
</dbReference>
<sequence>MYKPWRLDRSHEEVLSNRGNFPSIKNIEKKGIGVVDIGSNGIRFGLVSSLQRHLPVVYEERASISLFEAQNSSGSGSERIPIPEDVIDDVINCLQRFKYISRQYNIDDVNVIATEATRTAPNSVHLQNRILEATGWNVELLSKADEARISGLGIVATYHGVEGLVMDMGGGSVEMNYIMHRPKENDDIKMSESPINLPYGAAALTNLLEKENTPQKRSKLFEKIKCELRDYFGRLNPPEEIKDDDGYNVYMSGGGLRSLGYLSMSETESKINKKSSGNEAAYPIPIINGYGTPAKELAEIIKRLVPVHDPSATDNFVKNIFPDGKPFRISKRRAKLLPAACFLLEAVMEVIPLKYVYFCEGGVRQGKCFDLMPRVERQKDPLETFILSHPFHPNNLDTQHQLAIIKNGIPSVFYDVLDHDDSVKYSIKRPNRLERLLPSLLRLAYWSMNLAKESRPISAFYLPLAGGPLCNAPGLTHIDRAILSWCLMWRYHEDASGSKDGGVEKDISRMDPILFYDVKKMIPAGKDGRKVCEIIGKLIGFVILCQPGDPMPLANRDENLSGKAANEYPYVYKLAVKDDGGVTTMTKRKTWNIGLTVLTKSGGEMGNGFSFLTNNSIVRDAGKKLVKSYELKKEKHDEYHLGEINVRVNFSDSIEDII</sequence>
<evidence type="ECO:0000259" key="1">
    <source>
        <dbReference type="Pfam" id="PF02541"/>
    </source>
</evidence>
<dbReference type="GO" id="GO:0006357">
    <property type="term" value="P:regulation of transcription by RNA polymerase II"/>
    <property type="evidence" value="ECO:0007669"/>
    <property type="project" value="TreeGrafter"/>
</dbReference>
<evidence type="ECO:0000313" key="4">
    <source>
        <dbReference type="Proteomes" id="UP000789342"/>
    </source>
</evidence>
<evidence type="ECO:0000313" key="3">
    <source>
        <dbReference type="EMBL" id="CAG8446382.1"/>
    </source>
</evidence>
<organism evidence="3 4">
    <name type="scientific">Acaulospora morrowiae</name>
    <dbReference type="NCBI Taxonomy" id="94023"/>
    <lineage>
        <taxon>Eukaryota</taxon>
        <taxon>Fungi</taxon>
        <taxon>Fungi incertae sedis</taxon>
        <taxon>Mucoromycota</taxon>
        <taxon>Glomeromycotina</taxon>
        <taxon>Glomeromycetes</taxon>
        <taxon>Diversisporales</taxon>
        <taxon>Acaulosporaceae</taxon>
        <taxon>Acaulospora</taxon>
    </lineage>
</organism>
<dbReference type="OrthoDB" id="2014654at2759"/>
<dbReference type="InterPro" id="IPR003695">
    <property type="entry name" value="Ppx_GppA_N"/>
</dbReference>
<proteinExistence type="predicted"/>
<dbReference type="InterPro" id="IPR050273">
    <property type="entry name" value="GppA/Ppx_hydrolase"/>
</dbReference>
<protein>
    <submittedName>
        <fullName evidence="3">7258_t:CDS:1</fullName>
    </submittedName>
</protein>
<comment type="caution">
    <text evidence="3">The sequence shown here is derived from an EMBL/GenBank/DDBJ whole genome shotgun (WGS) entry which is preliminary data.</text>
</comment>
<reference evidence="3" key="1">
    <citation type="submission" date="2021-06" db="EMBL/GenBank/DDBJ databases">
        <authorList>
            <person name="Kallberg Y."/>
            <person name="Tangrot J."/>
            <person name="Rosling A."/>
        </authorList>
    </citation>
    <scope>NUCLEOTIDE SEQUENCE</scope>
    <source>
        <strain evidence="3">CL551</strain>
    </source>
</reference>
<dbReference type="EMBL" id="CAJVPV010000196">
    <property type="protein sequence ID" value="CAG8446382.1"/>
    <property type="molecule type" value="Genomic_DNA"/>
</dbReference>
<feature type="domain" description="RTG2 C-terminal" evidence="2">
    <location>
        <begin position="434"/>
        <end position="495"/>
    </location>
</feature>
<dbReference type="PANTHER" id="PTHR30005">
    <property type="entry name" value="EXOPOLYPHOSPHATASE"/>
    <property type="match status" value="1"/>
</dbReference>
<dbReference type="Pfam" id="PF02541">
    <property type="entry name" value="Ppx-GppA"/>
    <property type="match status" value="1"/>
</dbReference>
<dbReference type="InterPro" id="IPR057512">
    <property type="entry name" value="RTG2_C"/>
</dbReference>
<keyword evidence="4" id="KW-1185">Reference proteome</keyword>
<feature type="domain" description="Ppx/GppA phosphatase N-terminal" evidence="1">
    <location>
        <begin position="51"/>
        <end position="374"/>
    </location>
</feature>
<dbReference type="SUPFAM" id="SSF53067">
    <property type="entry name" value="Actin-like ATPase domain"/>
    <property type="match status" value="2"/>
</dbReference>